<accession>A0A977KCS3</accession>
<keyword evidence="2" id="KW-1185">Reference proteome</keyword>
<dbReference type="KEGG" id="ipc:IPA_05000"/>
<evidence type="ECO:0008006" key="3">
    <source>
        <dbReference type="Google" id="ProtNLM"/>
    </source>
</evidence>
<name>A0A977KCS3_9CREN</name>
<protein>
    <recommendedName>
        <fullName evidence="3">Pantoate kinase</fullName>
    </recommendedName>
</protein>
<dbReference type="PANTHER" id="PTHR42282">
    <property type="entry name" value="PANTOATE KINASE-RELATED"/>
    <property type="match status" value="1"/>
</dbReference>
<dbReference type="InterPro" id="IPR012043">
    <property type="entry name" value="PoK"/>
</dbReference>
<gene>
    <name evidence="1" type="ORF">IPA_05000</name>
</gene>
<dbReference type="AlphaFoldDB" id="A0A977KCS3"/>
<sequence length="199" mass="21522">MPVGIGKGFATSAAISLASALSKYSNYHSAIAKAHNAEVVLKTGLGDVMAIAYGKGIALRVKGGGPGWGKVYSIIESDKFKKVSVIALEFKGSWKDTPSMLSSIKSYFPFPPLWRRLLTNPSLETFLNVANAFSKTLGMYPEEFSFIESLKGVLGTYAKKSVYLTVVKNIHIRAVLDKLRKEGLDPQIFTISENGIGGL</sequence>
<reference evidence="1" key="1">
    <citation type="submission" date="2013-11" db="EMBL/GenBank/DDBJ databases">
        <title>Comparative genomics of Ignicoccus.</title>
        <authorList>
            <person name="Podar M."/>
        </authorList>
    </citation>
    <scope>NUCLEOTIDE SEQUENCE</scope>
    <source>
        <strain evidence="1">DSM 13166</strain>
    </source>
</reference>
<evidence type="ECO:0000313" key="1">
    <source>
        <dbReference type="EMBL" id="UXD22460.1"/>
    </source>
</evidence>
<organism evidence="1 2">
    <name type="scientific">Ignicoccus pacificus DSM 13166</name>
    <dbReference type="NCBI Taxonomy" id="940294"/>
    <lineage>
        <taxon>Archaea</taxon>
        <taxon>Thermoproteota</taxon>
        <taxon>Thermoprotei</taxon>
        <taxon>Desulfurococcales</taxon>
        <taxon>Desulfurococcaceae</taxon>
        <taxon>Ignicoccus</taxon>
    </lineage>
</organism>
<dbReference type="PANTHER" id="PTHR42282:SF1">
    <property type="entry name" value="PANTOATE KINASE"/>
    <property type="match status" value="1"/>
</dbReference>
<dbReference type="EMBL" id="CP006868">
    <property type="protein sequence ID" value="UXD22460.1"/>
    <property type="molecule type" value="Genomic_DNA"/>
</dbReference>
<evidence type="ECO:0000313" key="2">
    <source>
        <dbReference type="Proteomes" id="UP001063698"/>
    </source>
</evidence>
<proteinExistence type="predicted"/>
<dbReference type="Proteomes" id="UP001063698">
    <property type="component" value="Chromosome"/>
</dbReference>